<reference evidence="5" key="1">
    <citation type="submission" date="2023-07" db="EMBL/GenBank/DDBJ databases">
        <title>Conexibacter stalactiti sp. nov., isolated from stalactites in a lava cave and emended description of the genus Conexibacter.</title>
        <authorList>
            <person name="Lee S.D."/>
        </authorList>
    </citation>
    <scope>NUCLEOTIDE SEQUENCE [LARGE SCALE GENOMIC DNA]</scope>
    <source>
        <strain evidence="5">KCTC 39840</strain>
    </source>
</reference>
<sequence length="326" mass="35226">MFGAELCLCSQPLGAAMTDSNTTRKYLVTGATGMQGGAVARALARRGEHVTALVRNPDSDAARALTDEGITLVVGDLDDPATLRAAAEGHDAVFSVQLALMEDKDAELRHARNLVAAARDAGVGQFVQTTVSSTGWRDRHPDAAQKPRDDDWYWDAKEDVEAAVRAAGFTSHTIVKPAYFMENFTNPRHYTFQWPHLASGELVTACPPSTDLALLCAPDFGALVAEVLTAPDRFAGIEIELASDRRSFTQIADALSDTLGRPVTARQVRADDDLHPALLPGQLWWAEVGYPARPEDAEEHGLSMPTKLPTFLGDHREDLAWIAATA</sequence>
<protein>
    <submittedName>
        <fullName evidence="4">NmrA/HSCARG family protein</fullName>
    </submittedName>
</protein>
<evidence type="ECO:0000313" key="5">
    <source>
        <dbReference type="Proteomes" id="UP001284601"/>
    </source>
</evidence>
<keyword evidence="2" id="KW-0521">NADP</keyword>
<evidence type="ECO:0000259" key="3">
    <source>
        <dbReference type="Pfam" id="PF05368"/>
    </source>
</evidence>
<dbReference type="CDD" id="cd05251">
    <property type="entry name" value="NmrA_like_SDR_a"/>
    <property type="match status" value="1"/>
</dbReference>
<evidence type="ECO:0000256" key="2">
    <source>
        <dbReference type="ARBA" id="ARBA00022857"/>
    </source>
</evidence>
<name>A0ABU4HPN9_9ACTN</name>
<comment type="caution">
    <text evidence="4">The sequence shown here is derived from an EMBL/GenBank/DDBJ whole genome shotgun (WGS) entry which is preliminary data.</text>
</comment>
<evidence type="ECO:0000256" key="1">
    <source>
        <dbReference type="ARBA" id="ARBA00006328"/>
    </source>
</evidence>
<feature type="domain" description="NmrA-like" evidence="3">
    <location>
        <begin position="24"/>
        <end position="269"/>
    </location>
</feature>
<reference evidence="4 5" key="2">
    <citation type="submission" date="2023-10" db="EMBL/GenBank/DDBJ databases">
        <authorList>
            <person name="Han X.F."/>
        </authorList>
    </citation>
    <scope>NUCLEOTIDE SEQUENCE [LARGE SCALE GENOMIC DNA]</scope>
    <source>
        <strain evidence="4 5">KCTC 39840</strain>
    </source>
</reference>
<dbReference type="InterPro" id="IPR036291">
    <property type="entry name" value="NAD(P)-bd_dom_sf"/>
</dbReference>
<dbReference type="Proteomes" id="UP001284601">
    <property type="component" value="Unassembled WGS sequence"/>
</dbReference>
<gene>
    <name evidence="4" type="ORF">R7226_13105</name>
</gene>
<comment type="similarity">
    <text evidence="1">Belongs to the NmrA-type oxidoreductase family.</text>
</comment>
<dbReference type="PANTHER" id="PTHR42748:SF7">
    <property type="entry name" value="NMRA LIKE REDOX SENSOR 1-RELATED"/>
    <property type="match status" value="1"/>
</dbReference>
<keyword evidence="5" id="KW-1185">Reference proteome</keyword>
<accession>A0ABU4HPN9</accession>
<dbReference type="InterPro" id="IPR008030">
    <property type="entry name" value="NmrA-like"/>
</dbReference>
<proteinExistence type="inferred from homology"/>
<dbReference type="EMBL" id="JAWSTH010000030">
    <property type="protein sequence ID" value="MDW5595281.1"/>
    <property type="molecule type" value="Genomic_DNA"/>
</dbReference>
<evidence type="ECO:0000313" key="4">
    <source>
        <dbReference type="EMBL" id="MDW5595281.1"/>
    </source>
</evidence>
<dbReference type="PANTHER" id="PTHR42748">
    <property type="entry name" value="NITROGEN METABOLITE REPRESSION PROTEIN NMRA FAMILY MEMBER"/>
    <property type="match status" value="1"/>
</dbReference>
<organism evidence="4 5">
    <name type="scientific">Conexibacter stalactiti</name>
    <dbReference type="NCBI Taxonomy" id="1940611"/>
    <lineage>
        <taxon>Bacteria</taxon>
        <taxon>Bacillati</taxon>
        <taxon>Actinomycetota</taxon>
        <taxon>Thermoleophilia</taxon>
        <taxon>Solirubrobacterales</taxon>
        <taxon>Conexibacteraceae</taxon>
        <taxon>Conexibacter</taxon>
    </lineage>
</organism>
<dbReference type="RefSeq" id="WP_318597619.1">
    <property type="nucleotide sequence ID" value="NZ_JAWSTH010000030.1"/>
</dbReference>
<dbReference type="Gene3D" id="3.40.50.720">
    <property type="entry name" value="NAD(P)-binding Rossmann-like Domain"/>
    <property type="match status" value="1"/>
</dbReference>
<dbReference type="Pfam" id="PF05368">
    <property type="entry name" value="NmrA"/>
    <property type="match status" value="1"/>
</dbReference>
<dbReference type="SUPFAM" id="SSF51735">
    <property type="entry name" value="NAD(P)-binding Rossmann-fold domains"/>
    <property type="match status" value="1"/>
</dbReference>
<dbReference type="InterPro" id="IPR051164">
    <property type="entry name" value="NmrA-like_oxidored"/>
</dbReference>